<evidence type="ECO:0000256" key="9">
    <source>
        <dbReference type="ARBA" id="ARBA00043760"/>
    </source>
</evidence>
<dbReference type="PROSITE" id="PS50056">
    <property type="entry name" value="TYR_PHOSPHATASE_2"/>
    <property type="match status" value="1"/>
</dbReference>
<evidence type="ECO:0000256" key="10">
    <source>
        <dbReference type="ARBA" id="ARBA00043762"/>
    </source>
</evidence>
<dbReference type="PANTHER" id="PTHR12305">
    <property type="entry name" value="PHOSPHATASE WITH HOMOLOGY TO TENSIN"/>
    <property type="match status" value="1"/>
</dbReference>
<name>A0A6A4X2P0_AMPAM</name>
<comment type="catalytic activity">
    <reaction evidence="6">
        <text>1,2-dioctanoyl-sn-glycero-3-phospho-(1D-myo-inositol-3,4,5-trisphosphate) + H2O = 1,2-dioctanoyl-sn-glycero-3-phospho-(1D-myo-inositol-4,5-bisphosphate) + phosphate</text>
        <dbReference type="Rhea" id="RHEA:43552"/>
        <dbReference type="ChEBI" id="CHEBI:15377"/>
        <dbReference type="ChEBI" id="CHEBI:43474"/>
        <dbReference type="ChEBI" id="CHEBI:83416"/>
        <dbReference type="ChEBI" id="CHEBI:83419"/>
    </reaction>
    <physiologicalReaction direction="left-to-right" evidence="6">
        <dbReference type="Rhea" id="RHEA:43553"/>
    </physiologicalReaction>
</comment>
<dbReference type="InterPro" id="IPR029023">
    <property type="entry name" value="Tensin_phosphatase"/>
</dbReference>
<dbReference type="SUPFAM" id="SSF49562">
    <property type="entry name" value="C2 domain (Calcium/lipid-binding domain, CaLB)"/>
    <property type="match status" value="1"/>
</dbReference>
<dbReference type="InterPro" id="IPR051281">
    <property type="entry name" value="Dual-spec_lipid-protein_phosph"/>
</dbReference>
<evidence type="ECO:0000256" key="14">
    <source>
        <dbReference type="ARBA" id="ARBA00051341"/>
    </source>
</evidence>
<dbReference type="GO" id="GO:0005634">
    <property type="term" value="C:nucleus"/>
    <property type="evidence" value="ECO:0007669"/>
    <property type="project" value="TreeGrafter"/>
</dbReference>
<reference evidence="17 18" key="1">
    <citation type="submission" date="2019-07" db="EMBL/GenBank/DDBJ databases">
        <title>Draft genome assembly of a fouling barnacle, Amphibalanus amphitrite (Darwin, 1854): The first reference genome for Thecostraca.</title>
        <authorList>
            <person name="Kim W."/>
        </authorList>
    </citation>
    <scope>NUCLEOTIDE SEQUENCE [LARGE SCALE GENOMIC DNA]</scope>
    <source>
        <strain evidence="17">SNU_AA5</strain>
        <tissue evidence="17">Soma without cirri and trophi</tissue>
    </source>
</reference>
<evidence type="ECO:0000256" key="4">
    <source>
        <dbReference type="ARBA" id="ARBA00022912"/>
    </source>
</evidence>
<dbReference type="AlphaFoldDB" id="A0A6A4X2P0"/>
<protein>
    <recommendedName>
        <fullName evidence="7">Phosphatidylinositol 3,4,5-trisphosphate 3-phosphatase and dual-specificity protein phosphatase PTEN</fullName>
        <ecNumber evidence="2">3.1.3.67</ecNumber>
    </recommendedName>
    <alternativeName>
        <fullName evidence="11">Inositol polyphosphate 3-phosphatase</fullName>
    </alternativeName>
</protein>
<dbReference type="EC" id="3.1.3.67" evidence="2"/>
<evidence type="ECO:0000256" key="3">
    <source>
        <dbReference type="ARBA" id="ARBA00022801"/>
    </source>
</evidence>
<accession>A0A6A4X2P0</accession>
<evidence type="ECO:0000259" key="16">
    <source>
        <dbReference type="PROSITE" id="PS51181"/>
    </source>
</evidence>
<dbReference type="Pfam" id="PF22784">
    <property type="entry name" value="PTP-SAK"/>
    <property type="match status" value="1"/>
</dbReference>
<feature type="domain" description="Tyrosine specific protein phosphatases" evidence="15">
    <location>
        <begin position="102"/>
        <end position="159"/>
    </location>
</feature>
<comment type="catalytic activity">
    <reaction evidence="10">
        <text>1D-myo-inositol 1,3,4,5,6-pentakisphosphate + H2O = 1D-myo-inositol 1,4,5,6-tetrakisphosphate + phosphate</text>
        <dbReference type="Rhea" id="RHEA:77143"/>
        <dbReference type="ChEBI" id="CHEBI:15377"/>
        <dbReference type="ChEBI" id="CHEBI:43474"/>
        <dbReference type="ChEBI" id="CHEBI:57627"/>
        <dbReference type="ChEBI" id="CHEBI:57733"/>
    </reaction>
    <physiologicalReaction direction="left-to-right" evidence="10">
        <dbReference type="Rhea" id="RHEA:77144"/>
    </physiologicalReaction>
</comment>
<dbReference type="InterPro" id="IPR000387">
    <property type="entry name" value="Tyr_Pase_dom"/>
</dbReference>
<dbReference type="GO" id="GO:0004722">
    <property type="term" value="F:protein serine/threonine phosphatase activity"/>
    <property type="evidence" value="ECO:0007669"/>
    <property type="project" value="UniProtKB-EC"/>
</dbReference>
<evidence type="ECO:0000256" key="11">
    <source>
        <dbReference type="ARBA" id="ARBA00044309"/>
    </source>
</evidence>
<evidence type="ECO:0000256" key="7">
    <source>
        <dbReference type="ARBA" id="ARBA00034338"/>
    </source>
</evidence>
<evidence type="ECO:0000256" key="5">
    <source>
        <dbReference type="ARBA" id="ARBA00034256"/>
    </source>
</evidence>
<keyword evidence="4" id="KW-0904">Protein phosphatase</keyword>
<dbReference type="Gene3D" id="3.90.190.10">
    <property type="entry name" value="Protein tyrosine phosphatase superfamily"/>
    <property type="match status" value="1"/>
</dbReference>
<comment type="catalytic activity">
    <reaction evidence="14">
        <text>O-phospho-L-tyrosyl-[protein] + H2O = L-tyrosyl-[protein] + phosphate</text>
        <dbReference type="Rhea" id="RHEA:10684"/>
        <dbReference type="Rhea" id="RHEA-COMP:10136"/>
        <dbReference type="Rhea" id="RHEA-COMP:20101"/>
        <dbReference type="ChEBI" id="CHEBI:15377"/>
        <dbReference type="ChEBI" id="CHEBI:43474"/>
        <dbReference type="ChEBI" id="CHEBI:46858"/>
        <dbReference type="ChEBI" id="CHEBI:61978"/>
        <dbReference type="EC" id="3.1.3.48"/>
    </reaction>
    <physiologicalReaction direction="left-to-right" evidence="14">
        <dbReference type="Rhea" id="RHEA:10685"/>
    </physiologicalReaction>
</comment>
<evidence type="ECO:0000259" key="15">
    <source>
        <dbReference type="PROSITE" id="PS50056"/>
    </source>
</evidence>
<evidence type="ECO:0000256" key="2">
    <source>
        <dbReference type="ARBA" id="ARBA00013015"/>
    </source>
</evidence>
<dbReference type="GO" id="GO:0042995">
    <property type="term" value="C:cell projection"/>
    <property type="evidence" value="ECO:0007669"/>
    <property type="project" value="TreeGrafter"/>
</dbReference>
<dbReference type="GO" id="GO:0016314">
    <property type="term" value="F:phosphatidylinositol-3,4,5-trisphosphate 3-phosphatase activity"/>
    <property type="evidence" value="ECO:0007669"/>
    <property type="project" value="UniProtKB-EC"/>
</dbReference>
<dbReference type="GO" id="GO:0008285">
    <property type="term" value="P:negative regulation of cell population proliferation"/>
    <property type="evidence" value="ECO:0007669"/>
    <property type="project" value="TreeGrafter"/>
</dbReference>
<dbReference type="Proteomes" id="UP000440578">
    <property type="component" value="Unassembled WGS sequence"/>
</dbReference>
<comment type="similarity">
    <text evidence="1">Belongs to the PTEN phosphatase protein family.</text>
</comment>
<comment type="catalytic activity">
    <reaction evidence="9">
        <text>a 1,2-diacyl-sn-glycero-3-phospho-(1D-myo-inositol-3,4,5-trisphosphate) + H2O = a 1,2-diacyl-sn-glycero-3-phospho-(1D-myo-inositol-4,5-bisphosphate) + phosphate</text>
        <dbReference type="Rhea" id="RHEA:25017"/>
        <dbReference type="ChEBI" id="CHEBI:15377"/>
        <dbReference type="ChEBI" id="CHEBI:43474"/>
        <dbReference type="ChEBI" id="CHEBI:57836"/>
        <dbReference type="ChEBI" id="CHEBI:58456"/>
        <dbReference type="EC" id="3.1.3.67"/>
    </reaction>
    <physiologicalReaction direction="left-to-right" evidence="9">
        <dbReference type="Rhea" id="RHEA:25018"/>
    </physiologicalReaction>
</comment>
<evidence type="ECO:0000256" key="1">
    <source>
        <dbReference type="ARBA" id="ARBA00007881"/>
    </source>
</evidence>
<dbReference type="GO" id="GO:0005829">
    <property type="term" value="C:cytosol"/>
    <property type="evidence" value="ECO:0007669"/>
    <property type="project" value="TreeGrafter"/>
</dbReference>
<organism evidence="17 18">
    <name type="scientific">Amphibalanus amphitrite</name>
    <name type="common">Striped barnacle</name>
    <name type="synonym">Balanus amphitrite</name>
    <dbReference type="NCBI Taxonomy" id="1232801"/>
    <lineage>
        <taxon>Eukaryota</taxon>
        <taxon>Metazoa</taxon>
        <taxon>Ecdysozoa</taxon>
        <taxon>Arthropoda</taxon>
        <taxon>Crustacea</taxon>
        <taxon>Multicrustacea</taxon>
        <taxon>Cirripedia</taxon>
        <taxon>Thoracica</taxon>
        <taxon>Thoracicalcarea</taxon>
        <taxon>Balanomorpha</taxon>
        <taxon>Balanoidea</taxon>
        <taxon>Balanidae</taxon>
        <taxon>Amphibalaninae</taxon>
        <taxon>Amphibalanus</taxon>
    </lineage>
</organism>
<evidence type="ECO:0000256" key="6">
    <source>
        <dbReference type="ARBA" id="ARBA00034268"/>
    </source>
</evidence>
<evidence type="ECO:0000313" key="17">
    <source>
        <dbReference type="EMBL" id="KAF0308661.1"/>
    </source>
</evidence>
<dbReference type="InterPro" id="IPR045101">
    <property type="entry name" value="PTP_PTEN"/>
</dbReference>
<dbReference type="InterPro" id="IPR057023">
    <property type="entry name" value="PTP-SAK"/>
</dbReference>
<gene>
    <name evidence="17" type="primary">PTEN_1</name>
    <name evidence="17" type="ORF">FJT64_020157</name>
</gene>
<dbReference type="PROSITE" id="PS51181">
    <property type="entry name" value="PPASE_TENSIN"/>
    <property type="match status" value="1"/>
</dbReference>
<dbReference type="GO" id="GO:0004725">
    <property type="term" value="F:protein tyrosine phosphatase activity"/>
    <property type="evidence" value="ECO:0007669"/>
    <property type="project" value="UniProtKB-EC"/>
</dbReference>
<dbReference type="PROSITE" id="PS00383">
    <property type="entry name" value="TYR_PHOSPHATASE_1"/>
    <property type="match status" value="1"/>
</dbReference>
<feature type="domain" description="Phosphatase tensin-type" evidence="16">
    <location>
        <begin position="14"/>
        <end position="188"/>
    </location>
</feature>
<dbReference type="GO" id="GO:0046856">
    <property type="term" value="P:phosphatidylinositol dephosphorylation"/>
    <property type="evidence" value="ECO:0007669"/>
    <property type="project" value="TreeGrafter"/>
</dbReference>
<dbReference type="InterPro" id="IPR016130">
    <property type="entry name" value="Tyr_Pase_AS"/>
</dbReference>
<comment type="catalytic activity">
    <reaction evidence="12">
        <text>O-phospho-L-seryl-[protein] + H2O = L-seryl-[protein] + phosphate</text>
        <dbReference type="Rhea" id="RHEA:20629"/>
        <dbReference type="Rhea" id="RHEA-COMP:9863"/>
        <dbReference type="Rhea" id="RHEA-COMP:11604"/>
        <dbReference type="ChEBI" id="CHEBI:15377"/>
        <dbReference type="ChEBI" id="CHEBI:29999"/>
        <dbReference type="ChEBI" id="CHEBI:43474"/>
        <dbReference type="ChEBI" id="CHEBI:83421"/>
        <dbReference type="EC" id="3.1.3.16"/>
    </reaction>
    <physiologicalReaction direction="left-to-right" evidence="12">
        <dbReference type="Rhea" id="RHEA:20630"/>
    </physiologicalReaction>
</comment>
<evidence type="ECO:0000256" key="13">
    <source>
        <dbReference type="ARBA" id="ARBA00048832"/>
    </source>
</evidence>
<dbReference type="GO" id="GO:0043491">
    <property type="term" value="P:phosphatidylinositol 3-kinase/protein kinase B signal transduction"/>
    <property type="evidence" value="ECO:0007669"/>
    <property type="project" value="TreeGrafter"/>
</dbReference>
<keyword evidence="3" id="KW-0378">Hydrolase</keyword>
<dbReference type="InterPro" id="IPR035892">
    <property type="entry name" value="C2_domain_sf"/>
</dbReference>
<dbReference type="OrthoDB" id="16692at2759"/>
<dbReference type="SMART" id="SM01301">
    <property type="entry name" value="PTPlike_phytase"/>
    <property type="match status" value="1"/>
</dbReference>
<dbReference type="CDD" id="cd14509">
    <property type="entry name" value="PTP_PTEN"/>
    <property type="match status" value="1"/>
</dbReference>
<dbReference type="PANTHER" id="PTHR12305:SF81">
    <property type="entry name" value="PHOSPHATIDYLINOSITOL 3,4,5-TRISPHOSPHATE 3-PHOSPHATASE AND DUAL-SPECIFICITY PROTEIN PHOSPHATASE PTEN"/>
    <property type="match status" value="1"/>
</dbReference>
<dbReference type="InterPro" id="IPR029021">
    <property type="entry name" value="Prot-tyrosine_phosphatase-like"/>
</dbReference>
<evidence type="ECO:0000313" key="18">
    <source>
        <dbReference type="Proteomes" id="UP000440578"/>
    </source>
</evidence>
<evidence type="ECO:0000256" key="12">
    <source>
        <dbReference type="ARBA" id="ARBA00047986"/>
    </source>
</evidence>
<sequence>MATSIKSMVSKNKKRFEEGKFNLDLSYITDNIIAMGYPAKAIETLYRNDAKEVLEFLNKRHPQRYKLFNLCRERQYDSAMFEGRVEWEPFEDHKPPRIEQIETFCRKVQEWLDANKENVVAIHCKAGKGRTGVMICCYLLYAGICATPEEVLDFYGKKRTKDGKVIDGVTIPSQQRYVTYFHRMLKSRCVYYPTELYLQAITLEPERALENIVSNVFFSVKTRCSTVPAACNGDSRPTLMDTIIEPDLRKDKERKLLTSRAVEPARRQGDTCLRIPVDGELPVRGDFKLELLYKPKNKLKPREKLCWLWLNTFFVAGGASERADRMERASSCPEDEGPPWTGVPHSQLLSKFVY</sequence>
<proteinExistence type="inferred from homology"/>
<keyword evidence="18" id="KW-1185">Reference proteome</keyword>
<dbReference type="Gene3D" id="2.60.40.1110">
    <property type="match status" value="1"/>
</dbReference>
<comment type="catalytic activity">
    <reaction evidence="13">
        <text>O-phospho-L-threonyl-[protein] + H2O = L-threonyl-[protein] + phosphate</text>
        <dbReference type="Rhea" id="RHEA:47004"/>
        <dbReference type="Rhea" id="RHEA-COMP:11060"/>
        <dbReference type="Rhea" id="RHEA-COMP:11605"/>
        <dbReference type="ChEBI" id="CHEBI:15377"/>
        <dbReference type="ChEBI" id="CHEBI:30013"/>
        <dbReference type="ChEBI" id="CHEBI:43474"/>
        <dbReference type="ChEBI" id="CHEBI:61977"/>
        <dbReference type="EC" id="3.1.3.16"/>
    </reaction>
    <physiologicalReaction direction="left-to-right" evidence="13">
        <dbReference type="Rhea" id="RHEA:47005"/>
    </physiologicalReaction>
</comment>
<dbReference type="GO" id="GO:0005886">
    <property type="term" value="C:plasma membrane"/>
    <property type="evidence" value="ECO:0007669"/>
    <property type="project" value="TreeGrafter"/>
</dbReference>
<dbReference type="GO" id="GO:0051896">
    <property type="term" value="P:regulation of phosphatidylinositol 3-kinase/protein kinase B signal transduction"/>
    <property type="evidence" value="ECO:0007669"/>
    <property type="project" value="TreeGrafter"/>
</dbReference>
<comment type="caution">
    <text evidence="17">The sequence shown here is derived from an EMBL/GenBank/DDBJ whole genome shotgun (WGS) entry which is preliminary data.</text>
</comment>
<dbReference type="EMBL" id="VIIS01000475">
    <property type="protein sequence ID" value="KAF0308661.1"/>
    <property type="molecule type" value="Genomic_DNA"/>
</dbReference>
<dbReference type="FunFam" id="3.90.190.10:FF:000029">
    <property type="entry name" value="Phosphatidylinositol 3,4,5-trisphosphate 3-phosphatase and dual-specificity protein phosphatase PTEN"/>
    <property type="match status" value="1"/>
</dbReference>
<dbReference type="SUPFAM" id="SSF52799">
    <property type="entry name" value="(Phosphotyrosine protein) phosphatases II"/>
    <property type="match status" value="1"/>
</dbReference>
<dbReference type="GO" id="GO:0048870">
    <property type="term" value="P:cell motility"/>
    <property type="evidence" value="ECO:0007669"/>
    <property type="project" value="TreeGrafter"/>
</dbReference>
<comment type="catalytic activity">
    <reaction evidence="5">
        <text>1,2-dihexadecanoyl-sn-glycero-3-phospho-(1D-myo-inositol-3,4,5-trisphosphate) + H2O = 1,2-dihexadecanoyl-sn-glycero-3-phospho-(1D-myo-inositol-4,5-bisphosphate) + phosphate</text>
        <dbReference type="Rhea" id="RHEA:43560"/>
        <dbReference type="ChEBI" id="CHEBI:15377"/>
        <dbReference type="ChEBI" id="CHEBI:43474"/>
        <dbReference type="ChEBI" id="CHEBI:83420"/>
        <dbReference type="ChEBI" id="CHEBI:83423"/>
    </reaction>
    <physiologicalReaction direction="left-to-right" evidence="5">
        <dbReference type="Rhea" id="RHEA:43561"/>
    </physiologicalReaction>
</comment>
<evidence type="ECO:0000256" key="8">
    <source>
        <dbReference type="ARBA" id="ARBA00043734"/>
    </source>
</evidence>
<comment type="catalytic activity">
    <reaction evidence="8">
        <text>1D-myo-inositol 1,3,4,5-tetrakisphosphate + H2O = 1D-myo-inositol 1,4,5-trisphosphate + phosphate</text>
        <dbReference type="Rhea" id="RHEA:77155"/>
        <dbReference type="ChEBI" id="CHEBI:15377"/>
        <dbReference type="ChEBI" id="CHEBI:43474"/>
        <dbReference type="ChEBI" id="CHEBI:57895"/>
        <dbReference type="ChEBI" id="CHEBI:203600"/>
    </reaction>
    <physiologicalReaction direction="left-to-right" evidence="8">
        <dbReference type="Rhea" id="RHEA:77156"/>
    </physiologicalReaction>
</comment>